<feature type="domain" description="F-box" evidence="1">
    <location>
        <begin position="37"/>
        <end position="76"/>
    </location>
</feature>
<protein>
    <recommendedName>
        <fullName evidence="1">F-box domain-containing protein</fullName>
    </recommendedName>
</protein>
<evidence type="ECO:0000259" key="1">
    <source>
        <dbReference type="Pfam" id="PF00646"/>
    </source>
</evidence>
<gene>
    <name evidence="2" type="ORF">CAMP_LOCUS18824</name>
</gene>
<reference evidence="2" key="1">
    <citation type="submission" date="2022-11" db="EMBL/GenBank/DDBJ databases">
        <authorList>
            <person name="Kikuchi T."/>
        </authorList>
    </citation>
    <scope>NUCLEOTIDE SEQUENCE</scope>
    <source>
        <strain evidence="2">PS1010</strain>
    </source>
</reference>
<sequence length="364" mass="42860">MVATRRKKAETKKHWRLACKASRFIAILNKPKMKHFEEIPIEVRSVIVDKMRPEDRCRFARCSRLCENLAKTSIFYMYGLAFSSSTPNKYTITVQHHRYDRNPGSRNQKDYKIKFEKQGRKKQMRIKTPAKTLVYPLAKNTNLLEAAVEKFEKLVNDNARCLRYLEVSCAELDERQFNFNEISRLETLSMRYLNLDLVRRFHYPLKTLHLGESFHDVTIESLGLMPYIFLTQDMLSGCFDFTLHQLIQLTADKIRVSIGGWNARTCYDLIYHWKRAIDPRKRWYSLGIQHNPQRIIRGLISMLNLHIDDVSRARIRIYAGSFNGKSAKLQFLGDGIFFAYPFEAYDLSDNDEEDFPHVDYTCII</sequence>
<dbReference type="EMBL" id="CANHGI010000006">
    <property type="protein sequence ID" value="CAI5456187.1"/>
    <property type="molecule type" value="Genomic_DNA"/>
</dbReference>
<accession>A0A9P1J3U2</accession>
<evidence type="ECO:0000313" key="3">
    <source>
        <dbReference type="Proteomes" id="UP001152747"/>
    </source>
</evidence>
<name>A0A9P1J3U2_9PELO</name>
<dbReference type="Proteomes" id="UP001152747">
    <property type="component" value="Unassembled WGS sequence"/>
</dbReference>
<organism evidence="2 3">
    <name type="scientific">Caenorhabditis angaria</name>
    <dbReference type="NCBI Taxonomy" id="860376"/>
    <lineage>
        <taxon>Eukaryota</taxon>
        <taxon>Metazoa</taxon>
        <taxon>Ecdysozoa</taxon>
        <taxon>Nematoda</taxon>
        <taxon>Chromadorea</taxon>
        <taxon>Rhabditida</taxon>
        <taxon>Rhabditina</taxon>
        <taxon>Rhabditomorpha</taxon>
        <taxon>Rhabditoidea</taxon>
        <taxon>Rhabditidae</taxon>
        <taxon>Peloderinae</taxon>
        <taxon>Caenorhabditis</taxon>
    </lineage>
</organism>
<dbReference type="InterPro" id="IPR001810">
    <property type="entry name" value="F-box_dom"/>
</dbReference>
<dbReference type="Pfam" id="PF00646">
    <property type="entry name" value="F-box"/>
    <property type="match status" value="1"/>
</dbReference>
<keyword evidence="3" id="KW-1185">Reference proteome</keyword>
<comment type="caution">
    <text evidence="2">The sequence shown here is derived from an EMBL/GenBank/DDBJ whole genome shotgun (WGS) entry which is preliminary data.</text>
</comment>
<dbReference type="AlphaFoldDB" id="A0A9P1J3U2"/>
<evidence type="ECO:0000313" key="2">
    <source>
        <dbReference type="EMBL" id="CAI5456187.1"/>
    </source>
</evidence>
<proteinExistence type="predicted"/>